<name>A0A2V4SY60_9BURK</name>
<dbReference type="GO" id="GO:0050515">
    <property type="term" value="F:4-(cytidine 5'-diphospho)-2-C-methyl-D-erythritol kinase activity"/>
    <property type="evidence" value="ECO:0007669"/>
    <property type="project" value="UniProtKB-UniRule"/>
</dbReference>
<keyword evidence="5 10" id="KW-0547">Nucleotide-binding</keyword>
<comment type="similarity">
    <text evidence="1 10">Belongs to the GHMP kinase family. IspE subfamily.</text>
</comment>
<dbReference type="Proteomes" id="UP000247772">
    <property type="component" value="Unassembled WGS sequence"/>
</dbReference>
<dbReference type="OrthoDB" id="9809438at2"/>
<keyword evidence="6 10" id="KW-0418">Kinase</keyword>
<dbReference type="GO" id="GO:0019288">
    <property type="term" value="P:isopentenyl diphosphate biosynthetic process, methylerythritol 4-phosphate pathway"/>
    <property type="evidence" value="ECO:0007669"/>
    <property type="project" value="UniProtKB-UniRule"/>
</dbReference>
<dbReference type="SUPFAM" id="SSF54211">
    <property type="entry name" value="Ribosomal protein S5 domain 2-like"/>
    <property type="match status" value="1"/>
</dbReference>
<evidence type="ECO:0000256" key="9">
    <source>
        <dbReference type="ARBA" id="ARBA00032554"/>
    </source>
</evidence>
<evidence type="ECO:0000259" key="11">
    <source>
        <dbReference type="Pfam" id="PF00288"/>
    </source>
</evidence>
<protein>
    <recommendedName>
        <fullName evidence="3 10">4-diphosphocytidyl-2-C-methyl-D-erythritol kinase</fullName>
        <shortName evidence="10">CMK</shortName>
        <ecNumber evidence="2 10">2.7.1.148</ecNumber>
    </recommendedName>
    <alternativeName>
        <fullName evidence="9 10">4-(cytidine-5'-diphospho)-2-C-methyl-D-erythritol kinase</fullName>
    </alternativeName>
</protein>
<evidence type="ECO:0000256" key="5">
    <source>
        <dbReference type="ARBA" id="ARBA00022741"/>
    </source>
</evidence>
<dbReference type="GO" id="GO:0005524">
    <property type="term" value="F:ATP binding"/>
    <property type="evidence" value="ECO:0007669"/>
    <property type="project" value="UniProtKB-UniRule"/>
</dbReference>
<organism evidence="13 14">
    <name type="scientific">Paraburkholderia silvatlantica</name>
    <dbReference type="NCBI Taxonomy" id="321895"/>
    <lineage>
        <taxon>Bacteria</taxon>
        <taxon>Pseudomonadati</taxon>
        <taxon>Pseudomonadota</taxon>
        <taxon>Betaproteobacteria</taxon>
        <taxon>Burkholderiales</taxon>
        <taxon>Burkholderiaceae</taxon>
        <taxon>Paraburkholderia</taxon>
    </lineage>
</organism>
<comment type="function">
    <text evidence="10">Catalyzes the phosphorylation of the position 2 hydroxy group of 4-diphosphocytidyl-2C-methyl-D-erythritol.</text>
</comment>
<evidence type="ECO:0000256" key="7">
    <source>
        <dbReference type="ARBA" id="ARBA00022840"/>
    </source>
</evidence>
<feature type="active site" evidence="10">
    <location>
        <position position="141"/>
    </location>
</feature>
<reference evidence="13 14" key="1">
    <citation type="submission" date="2018-06" db="EMBL/GenBank/DDBJ databases">
        <title>Genomic Encyclopedia of Type Strains, Phase IV (KMG-V): Genome sequencing to study the core and pangenomes of soil and plant-associated prokaryotes.</title>
        <authorList>
            <person name="Whitman W."/>
        </authorList>
    </citation>
    <scope>NUCLEOTIDE SEQUENCE [LARGE SCALE GENOMIC DNA]</scope>
    <source>
        <strain evidence="13 14">SRCL-318</strain>
    </source>
</reference>
<dbReference type="NCBIfam" id="TIGR00154">
    <property type="entry name" value="ispE"/>
    <property type="match status" value="1"/>
</dbReference>
<sequence>MIETQDSLRDCLAPAKLNLFLHITGRRPNGYHDLQTVFQLLDWGDTLHFTRRHDGRIMRTVEVEGVPAEHDLTVRAATLLKQHTGTSEGVEIDIEKRLPMGAGLGGGSSDAATTLLALNRLWKLNLQREELQALALKLGADVPFFVFGKNAFAEGVGEALEAVQLPPRHFLVVTPQVHVPTAEIFSEKSLTRDTKTCKIAVFLAQQASLDGWPDSFGHNDMQAVVAGKYAEVAQVLRWFEGISNSIAPARMTGSGASVFTAFASRSEAESAQARLLAEQPDWRSAVASSLNTHPLFAFAA</sequence>
<dbReference type="InterPro" id="IPR036554">
    <property type="entry name" value="GHMP_kinase_C_sf"/>
</dbReference>
<gene>
    <name evidence="10" type="primary">ispE</name>
    <name evidence="13" type="ORF">C7410_14627</name>
</gene>
<dbReference type="HAMAP" id="MF_00061">
    <property type="entry name" value="IspE"/>
    <property type="match status" value="1"/>
</dbReference>
<feature type="binding site" evidence="10">
    <location>
        <begin position="99"/>
        <end position="109"/>
    </location>
    <ligand>
        <name>ATP</name>
        <dbReference type="ChEBI" id="CHEBI:30616"/>
    </ligand>
</feature>
<comment type="pathway">
    <text evidence="10">Isoprenoid biosynthesis; isopentenyl diphosphate biosynthesis via DXP pathway; isopentenyl diphosphate from 1-deoxy-D-xylulose 5-phosphate: step 3/6.</text>
</comment>
<dbReference type="EC" id="2.7.1.148" evidence="2 10"/>
<dbReference type="InterPro" id="IPR006204">
    <property type="entry name" value="GHMP_kinase_N_dom"/>
</dbReference>
<feature type="active site" evidence="10">
    <location>
        <position position="16"/>
    </location>
</feature>
<dbReference type="InterPro" id="IPR013750">
    <property type="entry name" value="GHMP_kinase_C_dom"/>
</dbReference>
<dbReference type="Gene3D" id="3.30.230.10">
    <property type="match status" value="1"/>
</dbReference>
<dbReference type="Gene3D" id="3.30.70.890">
    <property type="entry name" value="GHMP kinase, C-terminal domain"/>
    <property type="match status" value="1"/>
</dbReference>
<dbReference type="GO" id="GO:0016114">
    <property type="term" value="P:terpenoid biosynthetic process"/>
    <property type="evidence" value="ECO:0007669"/>
    <property type="project" value="UniProtKB-UniRule"/>
</dbReference>
<dbReference type="InterPro" id="IPR004424">
    <property type="entry name" value="IspE"/>
</dbReference>
<dbReference type="RefSeq" id="WP_110857721.1">
    <property type="nucleotide sequence ID" value="NZ_QJSQ01000046.1"/>
</dbReference>
<comment type="caution">
    <text evidence="13">The sequence shown here is derived from an EMBL/GenBank/DDBJ whole genome shotgun (WGS) entry which is preliminary data.</text>
</comment>
<evidence type="ECO:0000313" key="13">
    <source>
        <dbReference type="EMBL" id="PYE13422.1"/>
    </source>
</evidence>
<evidence type="ECO:0000256" key="10">
    <source>
        <dbReference type="HAMAP-Rule" id="MF_00061"/>
    </source>
</evidence>
<evidence type="ECO:0000256" key="3">
    <source>
        <dbReference type="ARBA" id="ARBA00017473"/>
    </source>
</evidence>
<dbReference type="PANTHER" id="PTHR43527">
    <property type="entry name" value="4-DIPHOSPHOCYTIDYL-2-C-METHYL-D-ERYTHRITOL KINASE, CHLOROPLASTIC"/>
    <property type="match status" value="1"/>
</dbReference>
<evidence type="ECO:0000256" key="2">
    <source>
        <dbReference type="ARBA" id="ARBA00012052"/>
    </source>
</evidence>
<dbReference type="Pfam" id="PF00288">
    <property type="entry name" value="GHMP_kinases_N"/>
    <property type="match status" value="1"/>
</dbReference>
<dbReference type="PIRSF" id="PIRSF010376">
    <property type="entry name" value="IspE"/>
    <property type="match status" value="1"/>
</dbReference>
<keyword evidence="4 10" id="KW-0808">Transferase</keyword>
<dbReference type="AlphaFoldDB" id="A0A2V4SY60"/>
<dbReference type="InterPro" id="IPR020568">
    <property type="entry name" value="Ribosomal_Su5_D2-typ_SF"/>
</dbReference>
<proteinExistence type="inferred from homology"/>
<evidence type="ECO:0000256" key="6">
    <source>
        <dbReference type="ARBA" id="ARBA00022777"/>
    </source>
</evidence>
<feature type="domain" description="GHMP kinase C-terminal" evidence="12">
    <location>
        <begin position="217"/>
        <end position="276"/>
    </location>
</feature>
<dbReference type="UniPathway" id="UPA00056">
    <property type="reaction ID" value="UER00094"/>
</dbReference>
<evidence type="ECO:0000256" key="4">
    <source>
        <dbReference type="ARBA" id="ARBA00022679"/>
    </source>
</evidence>
<evidence type="ECO:0000256" key="1">
    <source>
        <dbReference type="ARBA" id="ARBA00009684"/>
    </source>
</evidence>
<feature type="domain" description="GHMP kinase N-terminal" evidence="11">
    <location>
        <begin position="72"/>
        <end position="149"/>
    </location>
</feature>
<dbReference type="SUPFAM" id="SSF55060">
    <property type="entry name" value="GHMP Kinase, C-terminal domain"/>
    <property type="match status" value="1"/>
</dbReference>
<evidence type="ECO:0000256" key="8">
    <source>
        <dbReference type="ARBA" id="ARBA00023229"/>
    </source>
</evidence>
<dbReference type="InterPro" id="IPR014721">
    <property type="entry name" value="Ribsml_uS5_D2-typ_fold_subgr"/>
</dbReference>
<accession>A0A2V4SY60</accession>
<dbReference type="EMBL" id="QJSQ01000046">
    <property type="protein sequence ID" value="PYE13422.1"/>
    <property type="molecule type" value="Genomic_DNA"/>
</dbReference>
<evidence type="ECO:0000313" key="14">
    <source>
        <dbReference type="Proteomes" id="UP000247772"/>
    </source>
</evidence>
<keyword evidence="7 10" id="KW-0067">ATP-binding</keyword>
<comment type="catalytic activity">
    <reaction evidence="10">
        <text>4-CDP-2-C-methyl-D-erythritol + ATP = 4-CDP-2-C-methyl-D-erythritol 2-phosphate + ADP + H(+)</text>
        <dbReference type="Rhea" id="RHEA:18437"/>
        <dbReference type="ChEBI" id="CHEBI:15378"/>
        <dbReference type="ChEBI" id="CHEBI:30616"/>
        <dbReference type="ChEBI" id="CHEBI:57823"/>
        <dbReference type="ChEBI" id="CHEBI:57919"/>
        <dbReference type="ChEBI" id="CHEBI:456216"/>
        <dbReference type="EC" id="2.7.1.148"/>
    </reaction>
</comment>
<keyword evidence="8 10" id="KW-0414">Isoprene biosynthesis</keyword>
<dbReference type="Pfam" id="PF08544">
    <property type="entry name" value="GHMP_kinases_C"/>
    <property type="match status" value="1"/>
</dbReference>
<dbReference type="PANTHER" id="PTHR43527:SF2">
    <property type="entry name" value="4-DIPHOSPHOCYTIDYL-2-C-METHYL-D-ERYTHRITOL KINASE, CHLOROPLASTIC"/>
    <property type="match status" value="1"/>
</dbReference>
<dbReference type="NCBIfam" id="NF011202">
    <property type="entry name" value="PRK14608.1"/>
    <property type="match status" value="1"/>
</dbReference>
<evidence type="ECO:0000259" key="12">
    <source>
        <dbReference type="Pfam" id="PF08544"/>
    </source>
</evidence>